<dbReference type="PANTHER" id="PTHR38457">
    <property type="entry name" value="REGULATOR ABRB-RELATED"/>
    <property type="match status" value="1"/>
</dbReference>
<keyword evidence="1" id="KW-0812">Transmembrane</keyword>
<keyword evidence="1" id="KW-1133">Transmembrane helix</keyword>
<feature type="transmembrane region" description="Helical" evidence="1">
    <location>
        <begin position="257"/>
        <end position="275"/>
    </location>
</feature>
<dbReference type="InterPro" id="IPR017516">
    <property type="entry name" value="AbrB_dup"/>
</dbReference>
<feature type="transmembrane region" description="Helical" evidence="1">
    <location>
        <begin position="353"/>
        <end position="372"/>
    </location>
</feature>
<dbReference type="Pfam" id="PF05145">
    <property type="entry name" value="AbrB"/>
    <property type="match status" value="1"/>
</dbReference>
<proteinExistence type="predicted"/>
<feature type="transmembrane region" description="Helical" evidence="1">
    <location>
        <begin position="230"/>
        <end position="250"/>
    </location>
</feature>
<feature type="transmembrane region" description="Helical" evidence="1">
    <location>
        <begin position="159"/>
        <end position="178"/>
    </location>
</feature>
<evidence type="ECO:0000313" key="3">
    <source>
        <dbReference type="Proteomes" id="UP001304071"/>
    </source>
</evidence>
<reference evidence="2 3" key="1">
    <citation type="submission" date="2023-11" db="EMBL/GenBank/DDBJ databases">
        <title>Plant-associative lifestyle of Vibrio porteresiae and its evolutionary dynamics.</title>
        <authorList>
            <person name="Rameshkumar N."/>
            <person name="Kirti K."/>
        </authorList>
    </citation>
    <scope>NUCLEOTIDE SEQUENCE [LARGE SCALE GENOMIC DNA]</scope>
    <source>
        <strain evidence="2 3">MSSRF30</strain>
    </source>
</reference>
<sequence>MVYDRDLVYHSGHQTSTIYHFTSAIYIASRIVNRAESYMSLLSTHYLERKKERYWLELAVLSFVISVGMQYFGFPAAFLLGPMFAAILFAQKNRAMQPAKPLIRYCQSTIGVMISLALPMEALSNIAEHWVLFLGGVFSVLVASTVLSGILAYRRIVPGTVAIWGSSPGAAAVMTLMAQDYGADVRLVALMQYLRVIMVSLAAGLVTHFFMPVDSVAAEHHIHLYEPIVWSNFINTLILIGVSVVVSKYLKLPSGPLIIAIVLAITVNYIGLFTISLPTPYLFLCYAIIGWNIGSKFTGEATRYAIKIMPNICISILLLIGFCSLLSLALVRYFDIDPLTAYLAMSPGGADSIAIIASSTANSVNVSFVMAMQTCRLFFMLIFGPILATKAAQIVEHYHKSNKTLD</sequence>
<dbReference type="RefSeq" id="WP_261896889.1">
    <property type="nucleotide sequence ID" value="NZ_AP024896.1"/>
</dbReference>
<dbReference type="PANTHER" id="PTHR38457:SF1">
    <property type="entry name" value="REGULATOR ABRB-RELATED"/>
    <property type="match status" value="1"/>
</dbReference>
<name>A0ABZ0QIZ8_9VIBR</name>
<dbReference type="Proteomes" id="UP001304071">
    <property type="component" value="Chromosome 2"/>
</dbReference>
<protein>
    <submittedName>
        <fullName evidence="2">AbrB family transcriptional regulator</fullName>
    </submittedName>
</protein>
<dbReference type="PIRSF" id="PIRSF038991">
    <property type="entry name" value="Protein_AbrB"/>
    <property type="match status" value="1"/>
</dbReference>
<feature type="transmembrane region" description="Helical" evidence="1">
    <location>
        <begin position="311"/>
        <end position="333"/>
    </location>
</feature>
<keyword evidence="3" id="KW-1185">Reference proteome</keyword>
<accession>A0ABZ0QIZ8</accession>
<feature type="transmembrane region" description="Helical" evidence="1">
    <location>
        <begin position="281"/>
        <end position="299"/>
    </location>
</feature>
<organism evidence="2 3">
    <name type="scientific">Vibrio porteresiae DSM 19223</name>
    <dbReference type="NCBI Taxonomy" id="1123496"/>
    <lineage>
        <taxon>Bacteria</taxon>
        <taxon>Pseudomonadati</taxon>
        <taxon>Pseudomonadota</taxon>
        <taxon>Gammaproteobacteria</taxon>
        <taxon>Vibrionales</taxon>
        <taxon>Vibrionaceae</taxon>
        <taxon>Vibrio</taxon>
    </lineage>
</organism>
<dbReference type="EMBL" id="CP138204">
    <property type="protein sequence ID" value="WPC76479.1"/>
    <property type="molecule type" value="Genomic_DNA"/>
</dbReference>
<gene>
    <name evidence="2" type="ORF">R8Z52_18295</name>
</gene>
<evidence type="ECO:0000256" key="1">
    <source>
        <dbReference type="SAM" id="Phobius"/>
    </source>
</evidence>
<keyword evidence="1" id="KW-0472">Membrane</keyword>
<feature type="transmembrane region" description="Helical" evidence="1">
    <location>
        <begin position="190"/>
        <end position="210"/>
    </location>
</feature>
<feature type="transmembrane region" description="Helical" evidence="1">
    <location>
        <begin position="58"/>
        <end position="90"/>
    </location>
</feature>
<evidence type="ECO:0000313" key="2">
    <source>
        <dbReference type="EMBL" id="WPC76479.1"/>
    </source>
</evidence>
<dbReference type="InterPro" id="IPR007820">
    <property type="entry name" value="AbrB_fam"/>
</dbReference>
<feature type="transmembrane region" description="Helical" evidence="1">
    <location>
        <begin position="130"/>
        <end position="153"/>
    </location>
</feature>
<dbReference type="NCBIfam" id="TIGR03082">
    <property type="entry name" value="Gneg_AbrB_dup"/>
    <property type="match status" value="2"/>
</dbReference>